<evidence type="ECO:0000313" key="2">
    <source>
        <dbReference type="EnsemblPlants" id="TuG1812S0000966400.01.T01.s_cds32513"/>
    </source>
</evidence>
<reference evidence="3" key="1">
    <citation type="journal article" date="2013" name="Nature">
        <title>Draft genome of the wheat A-genome progenitor Triticum urartu.</title>
        <authorList>
            <person name="Ling H.Q."/>
            <person name="Zhao S."/>
            <person name="Liu D."/>
            <person name="Wang J."/>
            <person name="Sun H."/>
            <person name="Zhang C."/>
            <person name="Fan H."/>
            <person name="Li D."/>
            <person name="Dong L."/>
            <person name="Tao Y."/>
            <person name="Gao C."/>
            <person name="Wu H."/>
            <person name="Li Y."/>
            <person name="Cui Y."/>
            <person name="Guo X."/>
            <person name="Zheng S."/>
            <person name="Wang B."/>
            <person name="Yu K."/>
            <person name="Liang Q."/>
            <person name="Yang W."/>
            <person name="Lou X."/>
            <person name="Chen J."/>
            <person name="Feng M."/>
            <person name="Jian J."/>
            <person name="Zhang X."/>
            <person name="Luo G."/>
            <person name="Jiang Y."/>
            <person name="Liu J."/>
            <person name="Wang Z."/>
            <person name="Sha Y."/>
            <person name="Zhang B."/>
            <person name="Wu H."/>
            <person name="Tang D."/>
            <person name="Shen Q."/>
            <person name="Xue P."/>
            <person name="Zou S."/>
            <person name="Wang X."/>
            <person name="Liu X."/>
            <person name="Wang F."/>
            <person name="Yang Y."/>
            <person name="An X."/>
            <person name="Dong Z."/>
            <person name="Zhang K."/>
            <person name="Zhang X."/>
            <person name="Luo M.C."/>
            <person name="Dvorak J."/>
            <person name="Tong Y."/>
            <person name="Wang J."/>
            <person name="Yang H."/>
            <person name="Li Z."/>
            <person name="Wang D."/>
            <person name="Zhang A."/>
            <person name="Wang J."/>
        </authorList>
    </citation>
    <scope>NUCLEOTIDE SEQUENCE</scope>
    <source>
        <strain evidence="3">cv. G1812</strain>
    </source>
</reference>
<feature type="region of interest" description="Disordered" evidence="1">
    <location>
        <begin position="58"/>
        <end position="135"/>
    </location>
</feature>
<organism evidence="2 3">
    <name type="scientific">Triticum urartu</name>
    <name type="common">Red wild einkorn</name>
    <name type="synonym">Crithodium urartu</name>
    <dbReference type="NCBI Taxonomy" id="4572"/>
    <lineage>
        <taxon>Eukaryota</taxon>
        <taxon>Viridiplantae</taxon>
        <taxon>Streptophyta</taxon>
        <taxon>Embryophyta</taxon>
        <taxon>Tracheophyta</taxon>
        <taxon>Spermatophyta</taxon>
        <taxon>Magnoliopsida</taxon>
        <taxon>Liliopsida</taxon>
        <taxon>Poales</taxon>
        <taxon>Poaceae</taxon>
        <taxon>BOP clade</taxon>
        <taxon>Pooideae</taxon>
        <taxon>Triticodae</taxon>
        <taxon>Triticeae</taxon>
        <taxon>Triticinae</taxon>
        <taxon>Triticum</taxon>
    </lineage>
</organism>
<proteinExistence type="predicted"/>
<dbReference type="Gramene" id="TuG1812S0000966400.01.T01">
    <property type="protein sequence ID" value="TuG1812S0000966400.01.T01.s_cds32513"/>
    <property type="gene ID" value="TuG1812S0000966400.01"/>
</dbReference>
<evidence type="ECO:0000313" key="3">
    <source>
        <dbReference type="Proteomes" id="UP000015106"/>
    </source>
</evidence>
<keyword evidence="3" id="KW-1185">Reference proteome</keyword>
<name>A0A8R7R872_TRIUA</name>
<protein>
    <submittedName>
        <fullName evidence="2">Uncharacterized protein</fullName>
    </submittedName>
</protein>
<dbReference type="EnsemblPlants" id="TuG1812S0000966400.01.T01">
    <property type="protein sequence ID" value="TuG1812S0000966400.01.T01.s_cds32513"/>
    <property type="gene ID" value="TuG1812S0000966400.01"/>
</dbReference>
<reference evidence="2" key="2">
    <citation type="submission" date="2022-06" db="UniProtKB">
        <authorList>
            <consortium name="EnsemblPlants"/>
        </authorList>
    </citation>
    <scope>IDENTIFICATION</scope>
</reference>
<sequence length="158" mass="16236">MESDGRRRCWARFSVVDTLEVVNELAPGTDGISTSGGGWSSDIRCACGGVATGTPSMVDLAGGGAGSRRPSGRGTPGTHRRPWPGCAWSSTGAPSRGRARAPASPAGGLGRRPGDSPTPERRAPCRRRCGAGAPWPPSMACLGLEIGKVGEQIELELL</sequence>
<dbReference type="Proteomes" id="UP000015106">
    <property type="component" value="Unassembled WGS sequence"/>
</dbReference>
<accession>A0A8R7R872</accession>
<feature type="compositionally biased region" description="Low complexity" evidence="1">
    <location>
        <begin position="67"/>
        <end position="106"/>
    </location>
</feature>
<feature type="compositionally biased region" description="Basic and acidic residues" evidence="1">
    <location>
        <begin position="112"/>
        <end position="123"/>
    </location>
</feature>
<dbReference type="AlphaFoldDB" id="A0A8R7R872"/>
<evidence type="ECO:0000256" key="1">
    <source>
        <dbReference type="SAM" id="MobiDB-lite"/>
    </source>
</evidence>